<dbReference type="SUPFAM" id="SSF117143">
    <property type="entry name" value="Flagellar hook protein flgE"/>
    <property type="match status" value="1"/>
</dbReference>
<evidence type="ECO:0000259" key="8">
    <source>
        <dbReference type="Pfam" id="PF22692"/>
    </source>
</evidence>
<keyword evidence="10" id="KW-0966">Cell projection</keyword>
<dbReference type="GO" id="GO:0071978">
    <property type="term" value="P:bacterial-type flagellum-dependent swarming motility"/>
    <property type="evidence" value="ECO:0007669"/>
    <property type="project" value="TreeGrafter"/>
</dbReference>
<dbReference type="PANTHER" id="PTHR30435">
    <property type="entry name" value="FLAGELLAR PROTEIN"/>
    <property type="match status" value="1"/>
</dbReference>
<proteinExistence type="inferred from homology"/>
<dbReference type="InterPro" id="IPR037925">
    <property type="entry name" value="FlgE/F/G-like"/>
</dbReference>
<dbReference type="KEGG" id="hbv:ABIV_0452"/>
<feature type="domain" description="Flagellar basal-body/hook protein C-terminal" evidence="7">
    <location>
        <begin position="190"/>
        <end position="234"/>
    </location>
</feature>
<reference evidence="9 11" key="2">
    <citation type="submission" date="2018-07" db="EMBL/GenBank/DDBJ databases">
        <title>Complete genome of the Arcobacter bivalviorum type strain LMG 26154.</title>
        <authorList>
            <person name="Miller W.G."/>
            <person name="Yee E."/>
            <person name="Bono J.L."/>
        </authorList>
    </citation>
    <scope>NUCLEOTIDE SEQUENCE [LARGE SCALE GENOMIC DNA]</scope>
    <source>
        <strain evidence="9 11">LMG 26154</strain>
    </source>
</reference>
<keyword evidence="10" id="KW-0282">Flagellum</keyword>
<feature type="domain" description="Flagellar hook protein FlgE/F/G-like D1" evidence="8">
    <location>
        <begin position="96"/>
        <end position="144"/>
    </location>
</feature>
<protein>
    <submittedName>
        <fullName evidence="10">Flagellar biosynthesis protein FlgG</fullName>
    </submittedName>
    <submittedName>
        <fullName evidence="9">Flagellar distal rod protein FlgG</fullName>
    </submittedName>
</protein>
<evidence type="ECO:0000256" key="2">
    <source>
        <dbReference type="ARBA" id="ARBA00009677"/>
    </source>
</evidence>
<dbReference type="EMBL" id="CP031217">
    <property type="protein sequence ID" value="AXH11473.1"/>
    <property type="molecule type" value="Genomic_DNA"/>
</dbReference>
<dbReference type="PANTHER" id="PTHR30435:SF19">
    <property type="entry name" value="FLAGELLAR BASAL-BODY ROD PROTEIN FLGG"/>
    <property type="match status" value="1"/>
</dbReference>
<evidence type="ECO:0000256" key="4">
    <source>
        <dbReference type="RuleBase" id="RU362116"/>
    </source>
</evidence>
<evidence type="ECO:0000256" key="3">
    <source>
        <dbReference type="ARBA" id="ARBA00023143"/>
    </source>
</evidence>
<dbReference type="Proteomes" id="UP000253850">
    <property type="component" value="Chromosome"/>
</dbReference>
<organism evidence="10 12">
    <name type="scientific">Halarcobacter bivalviorum</name>
    <dbReference type="NCBI Taxonomy" id="663364"/>
    <lineage>
        <taxon>Bacteria</taxon>
        <taxon>Pseudomonadati</taxon>
        <taxon>Campylobacterota</taxon>
        <taxon>Epsilonproteobacteria</taxon>
        <taxon>Campylobacterales</taxon>
        <taxon>Arcobacteraceae</taxon>
        <taxon>Halarcobacter</taxon>
    </lineage>
</organism>
<evidence type="ECO:0000313" key="9">
    <source>
        <dbReference type="EMBL" id="AXH11473.1"/>
    </source>
</evidence>
<keyword evidence="12" id="KW-1185">Reference proteome</keyword>
<dbReference type="Pfam" id="PF00460">
    <property type="entry name" value="Flg_bb_rod"/>
    <property type="match status" value="1"/>
</dbReference>
<dbReference type="RefSeq" id="WP_114838348.1">
    <property type="nucleotide sequence ID" value="NZ_CP031217.1"/>
</dbReference>
<evidence type="ECO:0000313" key="12">
    <source>
        <dbReference type="Proteomes" id="UP000289193"/>
    </source>
</evidence>
<dbReference type="EMBL" id="PDKM01000006">
    <property type="protein sequence ID" value="RXK09342.1"/>
    <property type="molecule type" value="Genomic_DNA"/>
</dbReference>
<evidence type="ECO:0000256" key="5">
    <source>
        <dbReference type="SAM" id="Coils"/>
    </source>
</evidence>
<evidence type="ECO:0000313" key="10">
    <source>
        <dbReference type="EMBL" id="RXK09342.1"/>
    </source>
</evidence>
<evidence type="ECO:0000313" key="11">
    <source>
        <dbReference type="Proteomes" id="UP000253850"/>
    </source>
</evidence>
<evidence type="ECO:0000259" key="6">
    <source>
        <dbReference type="Pfam" id="PF00460"/>
    </source>
</evidence>
<dbReference type="NCBIfam" id="TIGR03506">
    <property type="entry name" value="FlgEFG_subfam"/>
    <property type="match status" value="1"/>
</dbReference>
<sequence>MAKYPLAASMINQINRIDMISNNLANVNTVGFKQEGTTEGSFNYYLQRAQQDGFNPTKLNEVVNTIPKMDTKYIHAEMGPIVSTGNALDFSLTQSDTFFKVRDEKSGEVVYTRDGSFKNLNGMLVDSNGQAVLSIDDEPIAIEAGEYFQGEIGVVKINYDDLEKYKDNNFKIKEAGVNIEQLENNDGQFMQGSLEKSNVNSVSSMVALIDAHRRLEQAQKAIQSESEMNEVLVQKIGDTSK</sequence>
<keyword evidence="3 4" id="KW-0975">Bacterial flagellum</keyword>
<dbReference type="AlphaFoldDB" id="A0AAX2A563"/>
<evidence type="ECO:0000259" key="7">
    <source>
        <dbReference type="Pfam" id="PF06429"/>
    </source>
</evidence>
<keyword evidence="5" id="KW-0175">Coiled coil</keyword>
<evidence type="ECO:0000256" key="1">
    <source>
        <dbReference type="ARBA" id="ARBA00004117"/>
    </source>
</evidence>
<dbReference type="InterPro" id="IPR001444">
    <property type="entry name" value="Flag_bb_rod_N"/>
</dbReference>
<feature type="domain" description="Flagellar basal body rod protein N-terminal" evidence="6">
    <location>
        <begin position="10"/>
        <end position="33"/>
    </location>
</feature>
<name>A0AAX2A563_9BACT</name>
<dbReference type="Proteomes" id="UP000289193">
    <property type="component" value="Unassembled WGS sequence"/>
</dbReference>
<dbReference type="Pfam" id="PF22692">
    <property type="entry name" value="LlgE_F_G_D1"/>
    <property type="match status" value="1"/>
</dbReference>
<dbReference type="Pfam" id="PF06429">
    <property type="entry name" value="Flg_bbr_C"/>
    <property type="match status" value="1"/>
</dbReference>
<dbReference type="InterPro" id="IPR020013">
    <property type="entry name" value="Flagellar_FlgE/F/G"/>
</dbReference>
<reference evidence="10 12" key="1">
    <citation type="submission" date="2017-10" db="EMBL/GenBank/DDBJ databases">
        <title>Genomics of the genus Arcobacter.</title>
        <authorList>
            <person name="Perez-Cataluna A."/>
            <person name="Figueras M.J."/>
        </authorList>
    </citation>
    <scope>NUCLEOTIDE SEQUENCE [LARGE SCALE GENOMIC DNA]</scope>
    <source>
        <strain evidence="10 12">CECT 7835</strain>
    </source>
</reference>
<dbReference type="InterPro" id="IPR010930">
    <property type="entry name" value="Flg_bb/hook_C_dom"/>
</dbReference>
<dbReference type="InterPro" id="IPR053967">
    <property type="entry name" value="LlgE_F_G-like_D1"/>
</dbReference>
<comment type="subcellular location">
    <subcellularLocation>
        <location evidence="1 4">Bacterial flagellum basal body</location>
    </subcellularLocation>
</comment>
<dbReference type="GO" id="GO:0009425">
    <property type="term" value="C:bacterial-type flagellum basal body"/>
    <property type="evidence" value="ECO:0007669"/>
    <property type="project" value="UniProtKB-SubCell"/>
</dbReference>
<gene>
    <name evidence="9" type="primary">flgG</name>
    <name evidence="9" type="ORF">ABIV_0452</name>
    <name evidence="10" type="ORF">CRV05_10460</name>
</gene>
<comment type="similarity">
    <text evidence="2 4">Belongs to the flagella basal body rod proteins family.</text>
</comment>
<keyword evidence="10" id="KW-0969">Cilium</keyword>
<feature type="coiled-coil region" evidence="5">
    <location>
        <begin position="208"/>
        <end position="235"/>
    </location>
</feature>
<accession>A0AAX2A563</accession>